<dbReference type="GO" id="GO:0008168">
    <property type="term" value="F:methyltransferase activity"/>
    <property type="evidence" value="ECO:0007669"/>
    <property type="project" value="UniProtKB-UniRule"/>
</dbReference>
<sequence length="296" mass="32489">MSEPSFTALTAAAARAAHLIVDVEPKIFADEFAAPLLGDYGDQLLAYHRDNREDPILAGGRTQVLCRSRYTEAQTATQSVVLGAGLDTSAYRAPNTAVFEVDLPRTQEWKRAQLTNADLPEPANRTFVPLDLATGDLVEALVKHGFDLARPTLVSWLGVTMYLTEAAITRTLRAVAGLAPGTQLVADYVLPAQLRDDAGAHYADAVSQVAERAGEPWRSYFSPGELTHLLRDNGFGTVRHVHQRDHDVWPRPDALRPAELFVLAHATVQRNLSRRCCPGSRSSPTTCRTRRGCPRR</sequence>
<evidence type="ECO:0000256" key="6">
    <source>
        <dbReference type="RuleBase" id="RU362030"/>
    </source>
</evidence>
<evidence type="ECO:0000313" key="8">
    <source>
        <dbReference type="Proteomes" id="UP001236014"/>
    </source>
</evidence>
<keyword evidence="3 6" id="KW-0489">Methyltransferase</keyword>
<comment type="function">
    <text evidence="1 6">Exhibits S-adenosyl-L-methionine-dependent methyltransferase activity.</text>
</comment>
<comment type="similarity">
    <text evidence="2 6">Belongs to the UPF0677 family.</text>
</comment>
<evidence type="ECO:0000256" key="5">
    <source>
        <dbReference type="ARBA" id="ARBA00022691"/>
    </source>
</evidence>
<evidence type="ECO:0000256" key="1">
    <source>
        <dbReference type="ARBA" id="ARBA00003907"/>
    </source>
</evidence>
<dbReference type="PANTHER" id="PTHR43619">
    <property type="entry name" value="S-ADENOSYL-L-METHIONINE-DEPENDENT METHYLTRANSFERASE YKTD-RELATED"/>
    <property type="match status" value="1"/>
</dbReference>
<evidence type="ECO:0000256" key="3">
    <source>
        <dbReference type="ARBA" id="ARBA00022603"/>
    </source>
</evidence>
<accession>A0A9Y2IEH5</accession>
<reference evidence="7 8" key="1">
    <citation type="submission" date="2023-06" db="EMBL/GenBank/DDBJ databases">
        <authorList>
            <person name="Oyuntsetseg B."/>
            <person name="Kim S.B."/>
        </authorList>
    </citation>
    <scope>NUCLEOTIDE SEQUENCE [LARGE SCALE GENOMIC DNA]</scope>
    <source>
        <strain evidence="7 8">2-15</strain>
    </source>
</reference>
<protein>
    <recommendedName>
        <fullName evidence="6">S-adenosyl-L-methionine-dependent methyltransferase</fullName>
        <ecNumber evidence="6">2.1.1.-</ecNumber>
    </recommendedName>
</protein>
<dbReference type="InterPro" id="IPR011610">
    <property type="entry name" value="SAM_mthyl_Trfase_ML2640-like"/>
</dbReference>
<dbReference type="InterPro" id="IPR029063">
    <property type="entry name" value="SAM-dependent_MTases_sf"/>
</dbReference>
<evidence type="ECO:0000256" key="2">
    <source>
        <dbReference type="ARBA" id="ARBA00008138"/>
    </source>
</evidence>
<dbReference type="Gene3D" id="3.40.50.150">
    <property type="entry name" value="Vaccinia Virus protein VP39"/>
    <property type="match status" value="1"/>
</dbReference>
<gene>
    <name evidence="7" type="ORF">QRX50_41545</name>
</gene>
<dbReference type="SUPFAM" id="SSF53335">
    <property type="entry name" value="S-adenosyl-L-methionine-dependent methyltransferases"/>
    <property type="match status" value="1"/>
</dbReference>
<keyword evidence="5 6" id="KW-0949">S-adenosyl-L-methionine</keyword>
<dbReference type="Pfam" id="PF04072">
    <property type="entry name" value="LCM"/>
    <property type="match status" value="1"/>
</dbReference>
<dbReference type="GO" id="GO:0032259">
    <property type="term" value="P:methylation"/>
    <property type="evidence" value="ECO:0007669"/>
    <property type="project" value="UniProtKB-KW"/>
</dbReference>
<dbReference type="EC" id="2.1.1.-" evidence="6"/>
<keyword evidence="8" id="KW-1185">Reference proteome</keyword>
<dbReference type="PANTHER" id="PTHR43619:SF2">
    <property type="entry name" value="S-ADENOSYL-L-METHIONINE-DEPENDENT METHYLTRANSFERASES SUPERFAMILY PROTEIN"/>
    <property type="match status" value="1"/>
</dbReference>
<dbReference type="Proteomes" id="UP001236014">
    <property type="component" value="Chromosome"/>
</dbReference>
<dbReference type="AlphaFoldDB" id="A0A9Y2IEH5"/>
<evidence type="ECO:0000313" key="7">
    <source>
        <dbReference type="EMBL" id="WIX77821.1"/>
    </source>
</evidence>
<keyword evidence="4 7" id="KW-0808">Transferase</keyword>
<name>A0A9Y2IEH5_9PSEU</name>
<evidence type="ECO:0000256" key="4">
    <source>
        <dbReference type="ARBA" id="ARBA00022679"/>
    </source>
</evidence>
<proteinExistence type="inferred from homology"/>
<dbReference type="NCBIfam" id="TIGR00027">
    <property type="entry name" value="mthyl_TIGR00027"/>
    <property type="match status" value="1"/>
</dbReference>
<dbReference type="EMBL" id="CP127294">
    <property type="protein sequence ID" value="WIX77821.1"/>
    <property type="molecule type" value="Genomic_DNA"/>
</dbReference>
<dbReference type="RefSeq" id="WP_285968558.1">
    <property type="nucleotide sequence ID" value="NZ_CP127294.1"/>
</dbReference>
<dbReference type="KEGG" id="acab:QRX50_41545"/>
<organism evidence="7 8">
    <name type="scientific">Amycolatopsis carbonis</name>
    <dbReference type="NCBI Taxonomy" id="715471"/>
    <lineage>
        <taxon>Bacteria</taxon>
        <taxon>Bacillati</taxon>
        <taxon>Actinomycetota</taxon>
        <taxon>Actinomycetes</taxon>
        <taxon>Pseudonocardiales</taxon>
        <taxon>Pseudonocardiaceae</taxon>
        <taxon>Amycolatopsis</taxon>
    </lineage>
</organism>
<dbReference type="InterPro" id="IPR007213">
    <property type="entry name" value="Ppm1/Ppm2/Tcmp"/>
</dbReference>